<sequence>MRPRTVGLPIIPDPLFINLPFSSYALTLLLVQNVAAVLSDILAFLTVICQVWGLWKENRRLRLQAGKDFATLLLRQGILRFLLSAIFICEFTLDLRRRNTTARSLPNPSALELELPDLNLSSQDNSVIRSIQSVFSHLQERMIADMGERSNSVSIEGPGQLEGEPDSETA</sequence>
<reference evidence="3" key="1">
    <citation type="submission" date="2021-10" db="EMBL/GenBank/DDBJ databases">
        <title>De novo Genome Assembly of Clathrus columnatus (Basidiomycota, Fungi) Using Illumina and Nanopore Sequence Data.</title>
        <authorList>
            <person name="Ogiso-Tanaka E."/>
            <person name="Itagaki H."/>
            <person name="Hosoya T."/>
            <person name="Hosaka K."/>
        </authorList>
    </citation>
    <scope>NUCLEOTIDE SEQUENCE</scope>
    <source>
        <strain evidence="3">MO-923</strain>
    </source>
</reference>
<feature type="transmembrane region" description="Helical" evidence="2">
    <location>
        <begin position="21"/>
        <end position="53"/>
    </location>
</feature>
<dbReference type="EMBL" id="BPWL01000005">
    <property type="protein sequence ID" value="GJJ10449.1"/>
    <property type="molecule type" value="Genomic_DNA"/>
</dbReference>
<comment type="caution">
    <text evidence="3">The sequence shown here is derived from an EMBL/GenBank/DDBJ whole genome shotgun (WGS) entry which is preliminary data.</text>
</comment>
<name>A0AAV5ACL1_9AGAM</name>
<protein>
    <submittedName>
        <fullName evidence="3">Uncharacterized protein</fullName>
    </submittedName>
</protein>
<proteinExistence type="predicted"/>
<evidence type="ECO:0000313" key="3">
    <source>
        <dbReference type="EMBL" id="GJJ10449.1"/>
    </source>
</evidence>
<gene>
    <name evidence="3" type="ORF">Clacol_004675</name>
</gene>
<keyword evidence="2" id="KW-0472">Membrane</keyword>
<organism evidence="3 4">
    <name type="scientific">Clathrus columnatus</name>
    <dbReference type="NCBI Taxonomy" id="1419009"/>
    <lineage>
        <taxon>Eukaryota</taxon>
        <taxon>Fungi</taxon>
        <taxon>Dikarya</taxon>
        <taxon>Basidiomycota</taxon>
        <taxon>Agaricomycotina</taxon>
        <taxon>Agaricomycetes</taxon>
        <taxon>Phallomycetidae</taxon>
        <taxon>Phallales</taxon>
        <taxon>Clathraceae</taxon>
        <taxon>Clathrus</taxon>
    </lineage>
</organism>
<keyword evidence="2" id="KW-1133">Transmembrane helix</keyword>
<evidence type="ECO:0000313" key="4">
    <source>
        <dbReference type="Proteomes" id="UP001050691"/>
    </source>
</evidence>
<evidence type="ECO:0000256" key="2">
    <source>
        <dbReference type="SAM" id="Phobius"/>
    </source>
</evidence>
<keyword evidence="4" id="KW-1185">Reference proteome</keyword>
<dbReference type="Proteomes" id="UP001050691">
    <property type="component" value="Unassembled WGS sequence"/>
</dbReference>
<accession>A0AAV5ACL1</accession>
<keyword evidence="2" id="KW-0812">Transmembrane</keyword>
<feature type="region of interest" description="Disordered" evidence="1">
    <location>
        <begin position="148"/>
        <end position="170"/>
    </location>
</feature>
<evidence type="ECO:0000256" key="1">
    <source>
        <dbReference type="SAM" id="MobiDB-lite"/>
    </source>
</evidence>
<dbReference type="AlphaFoldDB" id="A0AAV5ACL1"/>